<dbReference type="InterPro" id="IPR014748">
    <property type="entry name" value="Enoyl-CoA_hydra_C"/>
</dbReference>
<dbReference type="Proteomes" id="UP000679749">
    <property type="component" value="Unassembled WGS sequence"/>
</dbReference>
<comment type="similarity">
    <text evidence="1 2">Belongs to the enoyl-CoA hydratase/isomerase family.</text>
</comment>
<dbReference type="InterPro" id="IPR001753">
    <property type="entry name" value="Enoyl-CoA_hydra/iso"/>
</dbReference>
<evidence type="ECO:0000313" key="3">
    <source>
        <dbReference type="EMBL" id="MBS4214178.1"/>
    </source>
</evidence>
<evidence type="ECO:0000313" key="4">
    <source>
        <dbReference type="Proteomes" id="UP000679749"/>
    </source>
</evidence>
<dbReference type="PANTHER" id="PTHR43459:SF1">
    <property type="entry name" value="EG:BACN32G11.4 PROTEIN"/>
    <property type="match status" value="1"/>
</dbReference>
<comment type="caution">
    <text evidence="3">The sequence shown here is derived from an EMBL/GenBank/DDBJ whole genome shotgun (WGS) entry which is preliminary data.</text>
</comment>
<dbReference type="Gene3D" id="3.90.226.10">
    <property type="entry name" value="2-enoyl-CoA Hydratase, Chain A, domain 1"/>
    <property type="match status" value="1"/>
</dbReference>
<accession>A0A942U7Q8</accession>
<dbReference type="CDD" id="cd06558">
    <property type="entry name" value="crotonase-like"/>
    <property type="match status" value="1"/>
</dbReference>
<protein>
    <submittedName>
        <fullName evidence="3">Enoyl-CoA hydratase</fullName>
    </submittedName>
</protein>
<dbReference type="AlphaFoldDB" id="A0A942U7Q8"/>
<dbReference type="PROSITE" id="PS00166">
    <property type="entry name" value="ENOYL_COA_HYDRATASE"/>
    <property type="match status" value="1"/>
</dbReference>
<dbReference type="PANTHER" id="PTHR43459">
    <property type="entry name" value="ENOYL-COA HYDRATASE"/>
    <property type="match status" value="1"/>
</dbReference>
<evidence type="ECO:0000256" key="2">
    <source>
        <dbReference type="RuleBase" id="RU003707"/>
    </source>
</evidence>
<dbReference type="Gene3D" id="1.10.12.10">
    <property type="entry name" value="Lyase 2-enoyl-coa Hydratase, Chain A, domain 2"/>
    <property type="match status" value="1"/>
</dbReference>
<dbReference type="GO" id="GO:0003824">
    <property type="term" value="F:catalytic activity"/>
    <property type="evidence" value="ECO:0007669"/>
    <property type="project" value="InterPro"/>
</dbReference>
<proteinExistence type="inferred from homology"/>
<dbReference type="SUPFAM" id="SSF52096">
    <property type="entry name" value="ClpP/crotonase"/>
    <property type="match status" value="1"/>
</dbReference>
<keyword evidence="4" id="KW-1185">Reference proteome</keyword>
<sequence>MGNEHLLVKVENGIMKLTLNRPDSLNAFSYEMKQGIIDALKEARNNDDVRVVTIQGAGRAFSAGGDVKGFHKLGGTSVYDALEHTNELVMAIRSFEKPVIALVHGYAAGAAFNYALSCDMIIAAEGSKFIMSFTKIGLVTDGGGSYFLPRIVGAQRAKELLFSAEPIDAKQAFEWGIVNRVIQADEFEEKAMEFVSKYANGPSKAYEMTKKLVNQSFVSDLDEMLELERLTQVIMMQTEDYKEGIAAFKEKREAKYIGR</sequence>
<organism evidence="3 4">
    <name type="scientific">Neobacillus rhizophilus</name>
    <dbReference type="NCBI Taxonomy" id="2833579"/>
    <lineage>
        <taxon>Bacteria</taxon>
        <taxon>Bacillati</taxon>
        <taxon>Bacillota</taxon>
        <taxon>Bacilli</taxon>
        <taxon>Bacillales</taxon>
        <taxon>Bacillaceae</taxon>
        <taxon>Neobacillus</taxon>
    </lineage>
</organism>
<dbReference type="RefSeq" id="WP_213118668.1">
    <property type="nucleotide sequence ID" value="NZ_JAGYPF010000003.1"/>
</dbReference>
<evidence type="ECO:0000256" key="1">
    <source>
        <dbReference type="ARBA" id="ARBA00005254"/>
    </source>
</evidence>
<dbReference type="Pfam" id="PF00378">
    <property type="entry name" value="ECH_1"/>
    <property type="match status" value="1"/>
</dbReference>
<gene>
    <name evidence="3" type="ORF">KHA99_17140</name>
</gene>
<name>A0A942U7Q8_9BACI</name>
<dbReference type="InterPro" id="IPR018376">
    <property type="entry name" value="Enoyl-CoA_hyd/isom_CS"/>
</dbReference>
<dbReference type="InterPro" id="IPR029045">
    <property type="entry name" value="ClpP/crotonase-like_dom_sf"/>
</dbReference>
<dbReference type="EMBL" id="JAGYPF010000003">
    <property type="protein sequence ID" value="MBS4214178.1"/>
    <property type="molecule type" value="Genomic_DNA"/>
</dbReference>
<reference evidence="3" key="1">
    <citation type="submission" date="2021-05" db="EMBL/GenBank/DDBJ databases">
        <title>Novel Bacillus species.</title>
        <authorList>
            <person name="Liu G."/>
        </authorList>
    </citation>
    <scope>NUCLEOTIDE SEQUENCE</scope>
    <source>
        <strain evidence="3">FJAT-49825</strain>
    </source>
</reference>